<evidence type="ECO:0000313" key="2">
    <source>
        <dbReference type="Proteomes" id="UP000612680"/>
    </source>
</evidence>
<dbReference type="InterPro" id="IPR050275">
    <property type="entry name" value="PGM_Phosphatase"/>
</dbReference>
<sequence>MSRFLLIRHASTDALGVRLSGRKPKVSLNAAGVSEAASLIPRLAGVHISAIYTSPLDRALQTAQPFAQAMGLEPVIDPQFTELDFGEWTDLTFEELHTHKGFHFFNSFRSATRIPGGETMQEAQLRIVNGLTRLRHAHPDQTVAIVSHSDLIKAALAYFTGIPIDLTYRLEISPASVSVVELGQDYVSVKLVNHTGELA</sequence>
<dbReference type="Pfam" id="PF00300">
    <property type="entry name" value="His_Phos_1"/>
    <property type="match status" value="1"/>
</dbReference>
<proteinExistence type="predicted"/>
<reference evidence="1 2" key="1">
    <citation type="submission" date="2020-06" db="EMBL/GenBank/DDBJ databases">
        <title>Dyadobacter sandarakinus sp. nov., isolated from the soil of the Arctic Yellow River Station.</title>
        <authorList>
            <person name="Zhang Y."/>
            <person name="Peng F."/>
        </authorList>
    </citation>
    <scope>NUCLEOTIDE SEQUENCE [LARGE SCALE GENOMIC DNA]</scope>
    <source>
        <strain evidence="1 2">Q3-56</strain>
    </source>
</reference>
<dbReference type="RefSeq" id="WP_204661199.1">
    <property type="nucleotide sequence ID" value="NZ_CP056775.1"/>
</dbReference>
<dbReference type="Proteomes" id="UP000612680">
    <property type="component" value="Chromosome"/>
</dbReference>
<organism evidence="1 2">
    <name type="scientific">Dyadobacter sandarakinus</name>
    <dbReference type="NCBI Taxonomy" id="2747268"/>
    <lineage>
        <taxon>Bacteria</taxon>
        <taxon>Pseudomonadati</taxon>
        <taxon>Bacteroidota</taxon>
        <taxon>Cytophagia</taxon>
        <taxon>Cytophagales</taxon>
        <taxon>Spirosomataceae</taxon>
        <taxon>Dyadobacter</taxon>
    </lineage>
</organism>
<dbReference type="EMBL" id="CP056775">
    <property type="protein sequence ID" value="QRR00289.1"/>
    <property type="molecule type" value="Genomic_DNA"/>
</dbReference>
<dbReference type="PANTHER" id="PTHR48100:SF59">
    <property type="entry name" value="ADENOSYLCOBALAMIN_ALPHA-RIBAZOLE PHOSPHATASE"/>
    <property type="match status" value="1"/>
</dbReference>
<dbReference type="Gene3D" id="3.40.50.1240">
    <property type="entry name" value="Phosphoglycerate mutase-like"/>
    <property type="match status" value="1"/>
</dbReference>
<dbReference type="CDD" id="cd07067">
    <property type="entry name" value="HP_PGM_like"/>
    <property type="match status" value="1"/>
</dbReference>
<dbReference type="SUPFAM" id="SSF53254">
    <property type="entry name" value="Phosphoglycerate mutase-like"/>
    <property type="match status" value="1"/>
</dbReference>
<accession>A0ABX7I2J0</accession>
<dbReference type="SMART" id="SM00855">
    <property type="entry name" value="PGAM"/>
    <property type="match status" value="1"/>
</dbReference>
<dbReference type="PANTHER" id="PTHR48100">
    <property type="entry name" value="BROAD-SPECIFICITY PHOSPHATASE YOR283W-RELATED"/>
    <property type="match status" value="1"/>
</dbReference>
<dbReference type="InterPro" id="IPR013078">
    <property type="entry name" value="His_Pase_superF_clade-1"/>
</dbReference>
<gene>
    <name evidence="1" type="ORF">HWI92_04905</name>
</gene>
<name>A0ABX7I2J0_9BACT</name>
<keyword evidence="2" id="KW-1185">Reference proteome</keyword>
<evidence type="ECO:0000313" key="1">
    <source>
        <dbReference type="EMBL" id="QRR00289.1"/>
    </source>
</evidence>
<protein>
    <submittedName>
        <fullName evidence="1">Histidine phosphatase family protein</fullName>
    </submittedName>
</protein>
<dbReference type="InterPro" id="IPR029033">
    <property type="entry name" value="His_PPase_superfam"/>
</dbReference>